<name>A0A3S5CUH6_9PLAT</name>
<evidence type="ECO:0000313" key="3">
    <source>
        <dbReference type="Proteomes" id="UP000784294"/>
    </source>
</evidence>
<sequence length="411" mass="42781">MSTLTPTSTSKSKSTSTSTTLASTMTSTCGNVSGESRNGLCEANLVESAKLPVSGRLPPPGAWQRRPVEANRFVSDSGLSRVCCLATGGWTPHTHFGSPHNAEGIEPRSHQYCRGVDASTPRQDSLGVWPGFDQSAQSPVYLAGQFSTPTGSFMAPPTSHFLPGPPTTCQSVVASPMPNPDGPPTQSGLQRLPAVPFHMDRHTSAGTLVGYSTSGPLPPVQPASTLGNNVTGWSTAGEFAAATAAAAAAVSNVVNVANVSNVVNVANVANVANVTNVANVANVANMTNANNVDSRLTGSDMAKGEASTGSVDKSPCATSPGRVDALFTFGAGFSPATAAHMLRMTSLAGKLRNKTRGFSGRIVHKKWFPPGSFIVSGRLGDLEQGFLIKLFGNCKYEENKGFEEASEIRWL</sequence>
<organism evidence="2 3">
    <name type="scientific">Protopolystoma xenopodis</name>
    <dbReference type="NCBI Taxonomy" id="117903"/>
    <lineage>
        <taxon>Eukaryota</taxon>
        <taxon>Metazoa</taxon>
        <taxon>Spiralia</taxon>
        <taxon>Lophotrochozoa</taxon>
        <taxon>Platyhelminthes</taxon>
        <taxon>Monogenea</taxon>
        <taxon>Polyopisthocotylea</taxon>
        <taxon>Polystomatidea</taxon>
        <taxon>Polystomatidae</taxon>
        <taxon>Protopolystoma</taxon>
    </lineage>
</organism>
<gene>
    <name evidence="2" type="ORF">PXEA_LOCUS31514</name>
</gene>
<keyword evidence="3" id="KW-1185">Reference proteome</keyword>
<evidence type="ECO:0000256" key="1">
    <source>
        <dbReference type="SAM" id="MobiDB-lite"/>
    </source>
</evidence>
<protein>
    <submittedName>
        <fullName evidence="2">Uncharacterized protein</fullName>
    </submittedName>
</protein>
<feature type="region of interest" description="Disordered" evidence="1">
    <location>
        <begin position="1"/>
        <end position="30"/>
    </location>
</feature>
<reference evidence="2" key="1">
    <citation type="submission" date="2018-11" db="EMBL/GenBank/DDBJ databases">
        <authorList>
            <consortium name="Pathogen Informatics"/>
        </authorList>
    </citation>
    <scope>NUCLEOTIDE SEQUENCE</scope>
</reference>
<proteinExistence type="predicted"/>
<comment type="caution">
    <text evidence="2">The sequence shown here is derived from an EMBL/GenBank/DDBJ whole genome shotgun (WGS) entry which is preliminary data.</text>
</comment>
<feature type="compositionally biased region" description="Low complexity" evidence="1">
    <location>
        <begin position="1"/>
        <end position="28"/>
    </location>
</feature>
<accession>A0A3S5CUH6</accession>
<dbReference type="AlphaFoldDB" id="A0A3S5CUH6"/>
<evidence type="ECO:0000313" key="2">
    <source>
        <dbReference type="EMBL" id="VEL38074.1"/>
    </source>
</evidence>
<feature type="region of interest" description="Disordered" evidence="1">
    <location>
        <begin position="294"/>
        <end position="316"/>
    </location>
</feature>
<dbReference type="Proteomes" id="UP000784294">
    <property type="component" value="Unassembled WGS sequence"/>
</dbReference>
<dbReference type="EMBL" id="CAAALY010256804">
    <property type="protein sequence ID" value="VEL38074.1"/>
    <property type="molecule type" value="Genomic_DNA"/>
</dbReference>